<dbReference type="RefSeq" id="XP_001470726.1">
    <property type="nucleotide sequence ID" value="XM_001470676.1"/>
</dbReference>
<sequence>MSIGDKSLNELGDFLLSKCSDNVKIDKEQIFSALKEFKEFNKAKEVDNLSQNKIKVKNVEVSSGMKKVANSGLNRQKIEKIQKVLEQKNQRQLELINEYRSFKDQLERNKLRGADNDDDEDDQDEDRQHQGNGSQEAARIPCLKQDCKKSYGTFKARKLHIINKHKMLAVKLDYIKYICEVCEDYTSNDFDAYKDHEEGCAMEQSKVLGLQGIHFDNELKLTKEQNQMLQQAKKFN</sequence>
<keyword evidence="1" id="KW-0175">Coiled coil</keyword>
<organism evidence="3 4">
    <name type="scientific">Tetrahymena thermophila (strain SB210)</name>
    <dbReference type="NCBI Taxonomy" id="312017"/>
    <lineage>
        <taxon>Eukaryota</taxon>
        <taxon>Sar</taxon>
        <taxon>Alveolata</taxon>
        <taxon>Ciliophora</taxon>
        <taxon>Intramacronucleata</taxon>
        <taxon>Oligohymenophorea</taxon>
        <taxon>Hymenostomatida</taxon>
        <taxon>Tetrahymenina</taxon>
        <taxon>Tetrahymenidae</taxon>
        <taxon>Tetrahymena</taxon>
    </lineage>
</organism>
<protein>
    <submittedName>
        <fullName evidence="3">Uncharacterized protein</fullName>
    </submittedName>
</protein>
<dbReference type="AlphaFoldDB" id="A4VET1"/>
<dbReference type="InParanoid" id="A4VET1"/>
<feature type="coiled-coil region" evidence="1">
    <location>
        <begin position="78"/>
        <end position="105"/>
    </location>
</feature>
<dbReference type="KEGG" id="tet:TTHERM_00539011"/>
<keyword evidence="4" id="KW-1185">Reference proteome</keyword>
<accession>A4VET1</accession>
<evidence type="ECO:0000313" key="3">
    <source>
        <dbReference type="EMBL" id="EDK32037.1"/>
    </source>
</evidence>
<dbReference type="GeneID" id="7839147"/>
<gene>
    <name evidence="3" type="ORF">TTHERM_00539011</name>
</gene>
<dbReference type="HOGENOM" id="CLU_1177459_0_0_1"/>
<evidence type="ECO:0000256" key="2">
    <source>
        <dbReference type="SAM" id="MobiDB-lite"/>
    </source>
</evidence>
<proteinExistence type="predicted"/>
<name>A4VET1_TETTS</name>
<dbReference type="Proteomes" id="UP000009168">
    <property type="component" value="Unassembled WGS sequence"/>
</dbReference>
<evidence type="ECO:0000313" key="4">
    <source>
        <dbReference type="Proteomes" id="UP000009168"/>
    </source>
</evidence>
<evidence type="ECO:0000256" key="1">
    <source>
        <dbReference type="SAM" id="Coils"/>
    </source>
</evidence>
<feature type="region of interest" description="Disordered" evidence="2">
    <location>
        <begin position="107"/>
        <end position="138"/>
    </location>
</feature>
<reference evidence="4" key="1">
    <citation type="journal article" date="2006" name="PLoS Biol.">
        <title>Macronuclear genome sequence of the ciliate Tetrahymena thermophila, a model eukaryote.</title>
        <authorList>
            <person name="Eisen J.A."/>
            <person name="Coyne R.S."/>
            <person name="Wu M."/>
            <person name="Wu D."/>
            <person name="Thiagarajan M."/>
            <person name="Wortman J.R."/>
            <person name="Badger J.H."/>
            <person name="Ren Q."/>
            <person name="Amedeo P."/>
            <person name="Jones K.M."/>
            <person name="Tallon L.J."/>
            <person name="Delcher A.L."/>
            <person name="Salzberg S.L."/>
            <person name="Silva J.C."/>
            <person name="Haas B.J."/>
            <person name="Majoros W.H."/>
            <person name="Farzad M."/>
            <person name="Carlton J.M."/>
            <person name="Smith R.K. Jr."/>
            <person name="Garg J."/>
            <person name="Pearlman R.E."/>
            <person name="Karrer K.M."/>
            <person name="Sun L."/>
            <person name="Manning G."/>
            <person name="Elde N.C."/>
            <person name="Turkewitz A.P."/>
            <person name="Asai D.J."/>
            <person name="Wilkes D.E."/>
            <person name="Wang Y."/>
            <person name="Cai H."/>
            <person name="Collins K."/>
            <person name="Stewart B.A."/>
            <person name="Lee S.R."/>
            <person name="Wilamowska K."/>
            <person name="Weinberg Z."/>
            <person name="Ruzzo W.L."/>
            <person name="Wloga D."/>
            <person name="Gaertig J."/>
            <person name="Frankel J."/>
            <person name="Tsao C.-C."/>
            <person name="Gorovsky M.A."/>
            <person name="Keeling P.J."/>
            <person name="Waller R.F."/>
            <person name="Patron N.J."/>
            <person name="Cherry J.M."/>
            <person name="Stover N.A."/>
            <person name="Krieger C.J."/>
            <person name="del Toro C."/>
            <person name="Ryder H.F."/>
            <person name="Williamson S.C."/>
            <person name="Barbeau R.A."/>
            <person name="Hamilton E.P."/>
            <person name="Orias E."/>
        </authorList>
    </citation>
    <scope>NUCLEOTIDE SEQUENCE [LARGE SCALE GENOMIC DNA]</scope>
    <source>
        <strain evidence="4">SB210</strain>
    </source>
</reference>
<dbReference type="EMBL" id="GG662849">
    <property type="protein sequence ID" value="EDK32037.1"/>
    <property type="molecule type" value="Genomic_DNA"/>
</dbReference>
<feature type="compositionally biased region" description="Acidic residues" evidence="2">
    <location>
        <begin position="116"/>
        <end position="125"/>
    </location>
</feature>